<dbReference type="Pfam" id="PF01242">
    <property type="entry name" value="PTPS"/>
    <property type="match status" value="1"/>
</dbReference>
<keyword evidence="6" id="KW-0479">Metal-binding</keyword>
<sequence>MYWEISKSFDFCYGHRVWSQELNAKFSLDPCLKCRHLHGHQGKVIVHLSSDQLQNSMVTDFKHLNWFKAFIDDVLDHKFIIDINDPLFETLLPHYAEKKNFMEFKEGYKLVDLNIIKEEPSHIKEMYEGFVIVDFVPTSENLSAWLLGIIQEKIKPLNVKVSKVEFYETPKSKSTVHA</sequence>
<accession>A0A4Q0XU28</accession>
<dbReference type="OrthoDB" id="9804698at2"/>
<dbReference type="Gene3D" id="3.30.479.10">
    <property type="entry name" value="6-pyruvoyl tetrahydropterin synthase/QueD"/>
    <property type="match status" value="1"/>
</dbReference>
<comment type="caution">
    <text evidence="11">The sequence shown here is derived from an EMBL/GenBank/DDBJ whole genome shotgun (WGS) entry which is preliminary data.</text>
</comment>
<dbReference type="PANTHER" id="PTHR12589:SF7">
    <property type="entry name" value="6-PYRUVOYL TETRAHYDROBIOPTERIN SYNTHASE"/>
    <property type="match status" value="1"/>
</dbReference>
<keyword evidence="12" id="KW-1185">Reference proteome</keyword>
<dbReference type="RefSeq" id="WP_128996266.1">
    <property type="nucleotide sequence ID" value="NZ_PDKN01000004.1"/>
</dbReference>
<evidence type="ECO:0000256" key="10">
    <source>
        <dbReference type="ARBA" id="ARBA00048807"/>
    </source>
</evidence>
<keyword evidence="8" id="KW-0456">Lyase</keyword>
<comment type="similarity">
    <text evidence="3">Belongs to the PTPS family. QueD subfamily.</text>
</comment>
<evidence type="ECO:0000313" key="12">
    <source>
        <dbReference type="Proteomes" id="UP000290657"/>
    </source>
</evidence>
<evidence type="ECO:0000256" key="7">
    <source>
        <dbReference type="ARBA" id="ARBA00022833"/>
    </source>
</evidence>
<dbReference type="InterPro" id="IPR038418">
    <property type="entry name" value="6-PTP_synth/QueD_sf"/>
</dbReference>
<evidence type="ECO:0000313" key="11">
    <source>
        <dbReference type="EMBL" id="RXJ57693.1"/>
    </source>
</evidence>
<dbReference type="AlphaFoldDB" id="A0A4Q0XU28"/>
<evidence type="ECO:0000256" key="6">
    <source>
        <dbReference type="ARBA" id="ARBA00022723"/>
    </source>
</evidence>
<dbReference type="PANTHER" id="PTHR12589">
    <property type="entry name" value="PYRUVOYL TETRAHYDROBIOPTERIN SYNTHASE"/>
    <property type="match status" value="1"/>
</dbReference>
<evidence type="ECO:0000256" key="9">
    <source>
        <dbReference type="ARBA" id="ARBA00031449"/>
    </source>
</evidence>
<comment type="pathway">
    <text evidence="2">Purine metabolism; 7-cyano-7-deazaguanine biosynthesis.</text>
</comment>
<protein>
    <recommendedName>
        <fullName evidence="5">6-carboxy-5,6,7,8-tetrahydropterin synthase</fullName>
        <ecNumber evidence="4">4.1.2.50</ecNumber>
    </recommendedName>
    <alternativeName>
        <fullName evidence="9">Queuosine biosynthesis protein QueD</fullName>
    </alternativeName>
</protein>
<dbReference type="GO" id="GO:0070497">
    <property type="term" value="F:6-carboxytetrahydropterin synthase activity"/>
    <property type="evidence" value="ECO:0007669"/>
    <property type="project" value="UniProtKB-EC"/>
</dbReference>
<evidence type="ECO:0000256" key="8">
    <source>
        <dbReference type="ARBA" id="ARBA00023239"/>
    </source>
</evidence>
<dbReference type="SUPFAM" id="SSF55620">
    <property type="entry name" value="Tetrahydrobiopterin biosynthesis enzymes-like"/>
    <property type="match status" value="1"/>
</dbReference>
<name>A0A4Q0XU28_9BACT</name>
<evidence type="ECO:0000256" key="2">
    <source>
        <dbReference type="ARBA" id="ARBA00005061"/>
    </source>
</evidence>
<proteinExistence type="inferred from homology"/>
<dbReference type="EC" id="4.1.2.50" evidence="4"/>
<evidence type="ECO:0000256" key="4">
    <source>
        <dbReference type="ARBA" id="ARBA00012982"/>
    </source>
</evidence>
<evidence type="ECO:0000256" key="3">
    <source>
        <dbReference type="ARBA" id="ARBA00008900"/>
    </source>
</evidence>
<keyword evidence="7" id="KW-0862">Zinc</keyword>
<dbReference type="Proteomes" id="UP000290657">
    <property type="component" value="Unassembled WGS sequence"/>
</dbReference>
<evidence type="ECO:0000256" key="5">
    <source>
        <dbReference type="ARBA" id="ARBA00018141"/>
    </source>
</evidence>
<dbReference type="GO" id="GO:0046872">
    <property type="term" value="F:metal ion binding"/>
    <property type="evidence" value="ECO:0007669"/>
    <property type="project" value="UniProtKB-KW"/>
</dbReference>
<comment type="catalytic activity">
    <reaction evidence="10">
        <text>7,8-dihydroneopterin 3'-triphosphate + H2O = 6-carboxy-5,6,7,8-tetrahydropterin + triphosphate + acetaldehyde + 2 H(+)</text>
        <dbReference type="Rhea" id="RHEA:27966"/>
        <dbReference type="ChEBI" id="CHEBI:15343"/>
        <dbReference type="ChEBI" id="CHEBI:15377"/>
        <dbReference type="ChEBI" id="CHEBI:15378"/>
        <dbReference type="ChEBI" id="CHEBI:18036"/>
        <dbReference type="ChEBI" id="CHEBI:58462"/>
        <dbReference type="ChEBI" id="CHEBI:61032"/>
        <dbReference type="EC" id="4.1.2.50"/>
    </reaction>
</comment>
<gene>
    <name evidence="11" type="ORF">CRV04_07740</name>
</gene>
<comment type="cofactor">
    <cofactor evidence="1">
        <name>Zn(2+)</name>
        <dbReference type="ChEBI" id="CHEBI:29105"/>
    </cofactor>
</comment>
<evidence type="ECO:0000256" key="1">
    <source>
        <dbReference type="ARBA" id="ARBA00001947"/>
    </source>
</evidence>
<organism evidence="11 12">
    <name type="scientific">Candidatus Marinarcus aquaticus</name>
    <dbReference type="NCBI Taxonomy" id="2044504"/>
    <lineage>
        <taxon>Bacteria</taxon>
        <taxon>Pseudomonadati</taxon>
        <taxon>Campylobacterota</taxon>
        <taxon>Epsilonproteobacteria</taxon>
        <taxon>Campylobacterales</taxon>
        <taxon>Arcobacteraceae</taxon>
        <taxon>Candidatus Marinarcus</taxon>
    </lineage>
</organism>
<dbReference type="EMBL" id="PDKN01000004">
    <property type="protein sequence ID" value="RXJ57693.1"/>
    <property type="molecule type" value="Genomic_DNA"/>
</dbReference>
<dbReference type="InterPro" id="IPR007115">
    <property type="entry name" value="6-PTP_synth/QueD"/>
</dbReference>
<reference evidence="11 12" key="1">
    <citation type="submission" date="2017-10" db="EMBL/GenBank/DDBJ databases">
        <title>Genomics of the genus Arcobacter.</title>
        <authorList>
            <person name="Perez-Cataluna A."/>
            <person name="Figueras M.J."/>
        </authorList>
    </citation>
    <scope>NUCLEOTIDE SEQUENCE [LARGE SCALE GENOMIC DNA]</scope>
    <source>
        <strain evidence="11 12">CECT 8987</strain>
    </source>
</reference>
<dbReference type="UniPathway" id="UPA00391"/>